<dbReference type="Pfam" id="PF07690">
    <property type="entry name" value="MFS_1"/>
    <property type="match status" value="1"/>
</dbReference>
<dbReference type="Gene3D" id="1.20.1250.20">
    <property type="entry name" value="MFS general substrate transporter like domains"/>
    <property type="match status" value="2"/>
</dbReference>
<protein>
    <submittedName>
        <fullName evidence="5">Uncharacterized protein</fullName>
    </submittedName>
</protein>
<feature type="transmembrane region" description="Helical" evidence="4">
    <location>
        <begin position="26"/>
        <end position="50"/>
    </location>
</feature>
<feature type="compositionally biased region" description="Polar residues" evidence="3">
    <location>
        <begin position="1"/>
        <end position="13"/>
    </location>
</feature>
<feature type="transmembrane region" description="Helical" evidence="4">
    <location>
        <begin position="331"/>
        <end position="352"/>
    </location>
</feature>
<accession>A0AAD4F450</accession>
<feature type="transmembrane region" description="Helical" evidence="4">
    <location>
        <begin position="104"/>
        <end position="123"/>
    </location>
</feature>
<feature type="transmembrane region" description="Helical" evidence="4">
    <location>
        <begin position="303"/>
        <end position="325"/>
    </location>
</feature>
<feature type="transmembrane region" description="Helical" evidence="4">
    <location>
        <begin position="129"/>
        <end position="152"/>
    </location>
</feature>
<feature type="transmembrane region" description="Helical" evidence="4">
    <location>
        <begin position="275"/>
        <end position="296"/>
    </location>
</feature>
<dbReference type="GO" id="GO:0016020">
    <property type="term" value="C:membrane"/>
    <property type="evidence" value="ECO:0007669"/>
    <property type="project" value="UniProtKB-SubCell"/>
</dbReference>
<dbReference type="AlphaFoldDB" id="A0AAD4F450"/>
<dbReference type="InterPro" id="IPR036259">
    <property type="entry name" value="MFS_trans_sf"/>
</dbReference>
<dbReference type="EMBL" id="JAHCVI010000001">
    <property type="protein sequence ID" value="KAG7291232.1"/>
    <property type="molecule type" value="Genomic_DNA"/>
</dbReference>
<comment type="similarity">
    <text evidence="2">Belongs to the major facilitator superfamily. Monocarboxylate porter (TC 2.A.1.13) family.</text>
</comment>
<keyword evidence="6" id="KW-1185">Reference proteome</keyword>
<dbReference type="PANTHER" id="PTHR11360:SF287">
    <property type="entry name" value="MFS MONOCARBOXYLATE TRANSPORTER"/>
    <property type="match status" value="1"/>
</dbReference>
<comment type="caution">
    <text evidence="5">The sequence shown here is derived from an EMBL/GenBank/DDBJ whole genome shotgun (WGS) entry which is preliminary data.</text>
</comment>
<evidence type="ECO:0000256" key="1">
    <source>
        <dbReference type="ARBA" id="ARBA00004141"/>
    </source>
</evidence>
<evidence type="ECO:0000313" key="5">
    <source>
        <dbReference type="EMBL" id="KAG7291232.1"/>
    </source>
</evidence>
<gene>
    <name evidence="5" type="ORF">NEMBOFW57_001244</name>
</gene>
<dbReference type="PANTHER" id="PTHR11360">
    <property type="entry name" value="MONOCARBOXYLATE TRANSPORTER"/>
    <property type="match status" value="1"/>
</dbReference>
<feature type="transmembrane region" description="Helical" evidence="4">
    <location>
        <begin position="414"/>
        <end position="435"/>
    </location>
</feature>
<dbReference type="SUPFAM" id="SSF103473">
    <property type="entry name" value="MFS general substrate transporter"/>
    <property type="match status" value="1"/>
</dbReference>
<reference evidence="5" key="1">
    <citation type="submission" date="2023-02" db="EMBL/GenBank/DDBJ databases">
        <authorList>
            <person name="Palmer J.M."/>
        </authorList>
    </citation>
    <scope>NUCLEOTIDE SEQUENCE</scope>
    <source>
        <strain evidence="5">FW57</strain>
    </source>
</reference>
<keyword evidence="4" id="KW-0812">Transmembrane</keyword>
<evidence type="ECO:0000313" key="6">
    <source>
        <dbReference type="Proteomes" id="UP001197093"/>
    </source>
</evidence>
<organism evidence="5 6">
    <name type="scientific">Staphylotrichum longicolle</name>
    <dbReference type="NCBI Taxonomy" id="669026"/>
    <lineage>
        <taxon>Eukaryota</taxon>
        <taxon>Fungi</taxon>
        <taxon>Dikarya</taxon>
        <taxon>Ascomycota</taxon>
        <taxon>Pezizomycotina</taxon>
        <taxon>Sordariomycetes</taxon>
        <taxon>Sordariomycetidae</taxon>
        <taxon>Sordariales</taxon>
        <taxon>Chaetomiaceae</taxon>
        <taxon>Staphylotrichum</taxon>
    </lineage>
</organism>
<dbReference type="InterPro" id="IPR050327">
    <property type="entry name" value="Proton-linked_MCT"/>
</dbReference>
<comment type="subcellular location">
    <subcellularLocation>
        <location evidence="1">Membrane</location>
        <topology evidence="1">Multi-pass membrane protein</topology>
    </subcellularLocation>
</comment>
<feature type="transmembrane region" description="Helical" evidence="4">
    <location>
        <begin position="164"/>
        <end position="189"/>
    </location>
</feature>
<feature type="region of interest" description="Disordered" evidence="3">
    <location>
        <begin position="1"/>
        <end position="20"/>
    </location>
</feature>
<keyword evidence="4" id="KW-1133">Transmembrane helix</keyword>
<feature type="transmembrane region" description="Helical" evidence="4">
    <location>
        <begin position="234"/>
        <end position="255"/>
    </location>
</feature>
<dbReference type="InterPro" id="IPR011701">
    <property type="entry name" value="MFS"/>
</dbReference>
<evidence type="ECO:0000256" key="3">
    <source>
        <dbReference type="SAM" id="MobiDB-lite"/>
    </source>
</evidence>
<sequence>MPVEGNASSQARRVSSLPPTDRGKDAWLFLAACWAVEAVVWGFGFSFGVFQDYYSSHLPFKGSGGVAVNCNKVNNQLIDKQGVMYIATPFVVALCRIFPRWARWFTLVGLVATSLTMALSSLSTTVAHLIATQGVLFGISGCFAYCPSILYIDEWFVRRKGMAYGIMWSAAGFGGTVLPLLLECLLTAYGFRTALRAWAVVMFLLSIPLSLFVKPRLPLPDTVNNRRLLFNMRYVLSSRFLLHQLANIIQATGYFLPGVYLPSYTRATYGVSTMLAALTVLLINIAATVGSVIMGWMTDKLPVTACLALSGVGASVAALVLWGLVPSLAGVYAFCVVYGLFAGCYTSIWPGIMREMVDPEDSDEGPDVQVDSSLVFGWLCAGRGVGNLASGPLSNLLIQGRPWLNQAVGGYGSGYGSLIVYTGVSAIVGGSALFWRRLGML</sequence>
<dbReference type="Proteomes" id="UP001197093">
    <property type="component" value="Unassembled WGS sequence"/>
</dbReference>
<feature type="transmembrane region" description="Helical" evidence="4">
    <location>
        <begin position="195"/>
        <end position="213"/>
    </location>
</feature>
<evidence type="ECO:0000256" key="2">
    <source>
        <dbReference type="ARBA" id="ARBA00006727"/>
    </source>
</evidence>
<name>A0AAD4F450_9PEZI</name>
<proteinExistence type="inferred from homology"/>
<dbReference type="GO" id="GO:0022857">
    <property type="term" value="F:transmembrane transporter activity"/>
    <property type="evidence" value="ECO:0007669"/>
    <property type="project" value="InterPro"/>
</dbReference>
<keyword evidence="4" id="KW-0472">Membrane</keyword>
<evidence type="ECO:0000256" key="4">
    <source>
        <dbReference type="SAM" id="Phobius"/>
    </source>
</evidence>